<dbReference type="SUPFAM" id="SSF53697">
    <property type="entry name" value="SIS domain"/>
    <property type="match status" value="1"/>
</dbReference>
<dbReference type="PANTHER" id="PTHR30390">
    <property type="entry name" value="SEDOHEPTULOSE 7-PHOSPHATE ISOMERASE / DNAA INITIATOR-ASSOCIATING FACTOR FOR REPLICATION INITIATION"/>
    <property type="match status" value="1"/>
</dbReference>
<dbReference type="GO" id="GO:0097367">
    <property type="term" value="F:carbohydrate derivative binding"/>
    <property type="evidence" value="ECO:0007669"/>
    <property type="project" value="InterPro"/>
</dbReference>
<dbReference type="GO" id="GO:1901135">
    <property type="term" value="P:carbohydrate derivative metabolic process"/>
    <property type="evidence" value="ECO:0007669"/>
    <property type="project" value="InterPro"/>
</dbReference>
<dbReference type="AlphaFoldDB" id="A0A323T9K6"/>
<evidence type="ECO:0000259" key="2">
    <source>
        <dbReference type="PROSITE" id="PS51464"/>
    </source>
</evidence>
<name>A0A323T9K6_9BACI</name>
<evidence type="ECO:0000256" key="1">
    <source>
        <dbReference type="HAMAP-Rule" id="MF_01240"/>
    </source>
</evidence>
<dbReference type="OrthoDB" id="9805185at2"/>
<dbReference type="InterPro" id="IPR035472">
    <property type="entry name" value="RpiR-like_SIS"/>
</dbReference>
<dbReference type="InterPro" id="IPR001347">
    <property type="entry name" value="SIS_dom"/>
</dbReference>
<dbReference type="InterPro" id="IPR046348">
    <property type="entry name" value="SIS_dom_sf"/>
</dbReference>
<dbReference type="PANTHER" id="PTHR30390:SF7">
    <property type="entry name" value="PHOSPHOHEPTOSE ISOMERASE"/>
    <property type="match status" value="1"/>
</dbReference>
<dbReference type="NCBIfam" id="NF002805">
    <property type="entry name" value="PRK02947.1"/>
    <property type="match status" value="1"/>
</dbReference>
<keyword evidence="4" id="KW-1185">Reference proteome</keyword>
<dbReference type="Proteomes" id="UP000248214">
    <property type="component" value="Unassembled WGS sequence"/>
</dbReference>
<feature type="domain" description="SIS" evidence="2">
    <location>
        <begin position="31"/>
        <end position="217"/>
    </location>
</feature>
<dbReference type="RefSeq" id="WP_110611616.1">
    <property type="nucleotide sequence ID" value="NZ_PDOD01000005.1"/>
</dbReference>
<dbReference type="HAMAP" id="MF_01240">
    <property type="entry name" value="UPF0309"/>
    <property type="match status" value="1"/>
</dbReference>
<protein>
    <recommendedName>
        <fullName evidence="1">UPF0309 protein CR194_17915</fullName>
    </recommendedName>
</protein>
<dbReference type="EMBL" id="PDOD01000005">
    <property type="protein sequence ID" value="PYZ92069.1"/>
    <property type="molecule type" value="Genomic_DNA"/>
</dbReference>
<accession>A0A323T9K6</accession>
<dbReference type="PROSITE" id="PS51464">
    <property type="entry name" value="SIS"/>
    <property type="match status" value="1"/>
</dbReference>
<evidence type="ECO:0000313" key="4">
    <source>
        <dbReference type="Proteomes" id="UP000248214"/>
    </source>
</evidence>
<proteinExistence type="inferred from homology"/>
<dbReference type="InterPro" id="IPR022951">
    <property type="entry name" value="UPF0309"/>
</dbReference>
<dbReference type="CDD" id="cd05013">
    <property type="entry name" value="SIS_RpiR"/>
    <property type="match status" value="1"/>
</dbReference>
<reference evidence="3 4" key="1">
    <citation type="submission" date="2017-10" db="EMBL/GenBank/DDBJ databases">
        <title>Bacillus sp. nov., a halophilic bacterium isolated from a Keqin Lake.</title>
        <authorList>
            <person name="Wang H."/>
        </authorList>
    </citation>
    <scope>NUCLEOTIDE SEQUENCE [LARGE SCALE GENOMIC DNA]</scope>
    <source>
        <strain evidence="3 4">KQ-12</strain>
    </source>
</reference>
<comment type="similarity">
    <text evidence="1">Belongs to the UPF0309 family.</text>
</comment>
<organism evidence="3 4">
    <name type="scientific">Salipaludibacillus keqinensis</name>
    <dbReference type="NCBI Taxonomy" id="2045207"/>
    <lineage>
        <taxon>Bacteria</taxon>
        <taxon>Bacillati</taxon>
        <taxon>Bacillota</taxon>
        <taxon>Bacilli</taxon>
        <taxon>Bacillales</taxon>
        <taxon>Bacillaceae</taxon>
    </lineage>
</organism>
<comment type="caution">
    <text evidence="3">The sequence shown here is derived from an EMBL/GenBank/DDBJ whole genome shotgun (WGS) entry which is preliminary data.</text>
</comment>
<dbReference type="Gene3D" id="3.40.50.10490">
    <property type="entry name" value="Glucose-6-phosphate isomerase like protein, domain 1"/>
    <property type="match status" value="1"/>
</dbReference>
<dbReference type="InterPro" id="IPR050099">
    <property type="entry name" value="SIS_GmhA/DiaA_subfam"/>
</dbReference>
<evidence type="ECO:0000313" key="3">
    <source>
        <dbReference type="EMBL" id="PYZ92069.1"/>
    </source>
</evidence>
<dbReference type="Pfam" id="PF13580">
    <property type="entry name" value="SIS_2"/>
    <property type="match status" value="1"/>
</dbReference>
<gene>
    <name evidence="3" type="ORF">CR194_17915</name>
</gene>
<sequence length="243" mass="27095">MIDQYFTKIHELLETIQQNQMWTLQQVAEKTARALQKDGIIQLFGAGHSHLFGEEVFYRAGGLVPIKPILEEDLMLHRGAVRSSQFERSNEYAAAFVQTLDIQPNDVLFVSSTSGRNPVPIEVAQYAKDKGAFVVAMTSLSYSQSQESRHHSGRRLFEVADVTIDNLSVKGDAVLNHDKVKVPFAPTSTVIGTCVINAIMAETVQFLAEWGVEPPVLLSGNIDGADDHNEKLIDRYRNRIPML</sequence>